<evidence type="ECO:0000313" key="1">
    <source>
        <dbReference type="EMBL" id="CCG00459.1"/>
    </source>
</evidence>
<accession>H6RHE8</accession>
<protein>
    <recommendedName>
        <fullName evidence="2">DUF4270 family protein</fullName>
    </recommendedName>
</protein>
<evidence type="ECO:0008006" key="2">
    <source>
        <dbReference type="Google" id="ProtNLM"/>
    </source>
</evidence>
<dbReference type="PROSITE" id="PS51257">
    <property type="entry name" value="PROKAR_LIPOPROTEIN"/>
    <property type="match status" value="1"/>
</dbReference>
<sequence>MKRNDFRIHPTVSLFLGCFLALTLGCTKPTTEIGLGLQPASELLDVVVVDTVTVELATLREDSLRTDRLSTGLVGSVYVPRYGQVRASLATQLRLSATDLNFGENPVADSLFLQLRYTGDFYGRLSPSSFSVQPLADNLSFDSAYYSSWTPQTTGDEWVSPLAGTMDLRPADELILGEDTLPPTLRIPLRTDLGQTLVDLDSSTYDENASWFDVVPGILVQPLDVRHGVPAFDINSGLSVMRLHYHNDTDTSFYDFLISPLSARMNLFEHVFEGDLAVLDVDESVEEWAGTERAYVLSASGTKVRLRFPHLAAFQDSLMDAPTVLKAELVLPAEPESFDKPIPAPDRLFVLLENAEGNLSETPDEGAPIPVDGTYDATRKSYVFNLSSTVQALMKGELDGRELYLVSSRRGISVSSVVLKGTQVDDPARLTLTLGR</sequence>
<organism evidence="1">
    <name type="scientific">uncultured Flavobacteriia bacterium</name>
    <dbReference type="NCBI Taxonomy" id="212695"/>
    <lineage>
        <taxon>Bacteria</taxon>
        <taxon>Pseudomonadati</taxon>
        <taxon>Bacteroidota</taxon>
        <taxon>Flavobacteriia</taxon>
        <taxon>environmental samples</taxon>
    </lineage>
</organism>
<dbReference type="Pfam" id="PF14092">
    <property type="entry name" value="DUF4270"/>
    <property type="match status" value="1"/>
</dbReference>
<reference evidence="1" key="1">
    <citation type="journal article" date="2012" name="Environ. Microbiol.">
        <title>Genomic content of uncultured Bacteroidetes from contrasting oceanic provinces in the North Atlantic Ocean.</title>
        <authorList>
            <person name="Gomez-Pereira P.R."/>
            <person name="Schuler M."/>
            <person name="Fuchs B.M."/>
            <person name="Bennke C."/>
            <person name="Teeling H."/>
            <person name="Waldmann J."/>
            <person name="Richter M."/>
            <person name="Barbe V."/>
            <person name="Bataille E."/>
            <person name="Glockner F.O."/>
            <person name="Amann R."/>
        </authorList>
    </citation>
    <scope>NUCLEOTIDE SEQUENCE</scope>
</reference>
<reference evidence="1" key="2">
    <citation type="submission" date="2012-02" db="EMBL/GenBank/DDBJ databases">
        <authorList>
            <person name="Genoscope - CEA"/>
        </authorList>
    </citation>
    <scope>NUCLEOTIDE SEQUENCE</scope>
</reference>
<name>H6RHE8_9BACT</name>
<dbReference type="InterPro" id="IPR025366">
    <property type="entry name" value="DUF4270"/>
</dbReference>
<dbReference type="AlphaFoldDB" id="H6RHE8"/>
<gene>
    <name evidence="1" type="ORF">VIS_S18DCB90023</name>
</gene>
<dbReference type="EMBL" id="FO117608">
    <property type="protein sequence ID" value="CCG00459.1"/>
    <property type="molecule type" value="Genomic_DNA"/>
</dbReference>
<proteinExistence type="predicted"/>